<name>A0A1F6G577_9PROT</name>
<dbReference type="GO" id="GO:0016887">
    <property type="term" value="F:ATP hydrolysis activity"/>
    <property type="evidence" value="ECO:0007669"/>
    <property type="project" value="RHEA"/>
</dbReference>
<comment type="subunit">
    <text evidence="3">Heterotrimer of RecB, RecC and RecD. All subunits contribute to DNA-binding.</text>
</comment>
<dbReference type="CDD" id="cd18809">
    <property type="entry name" value="SF1_C_RecD"/>
    <property type="match status" value="1"/>
</dbReference>
<evidence type="ECO:0000313" key="5">
    <source>
        <dbReference type="EMBL" id="OGG93269.1"/>
    </source>
</evidence>
<dbReference type="AlphaFoldDB" id="A0A1F6G577"/>
<accession>A0A1F6G577</accession>
<keyword evidence="3" id="KW-0227">DNA damage</keyword>
<keyword evidence="3" id="KW-0413">Isomerase</keyword>
<protein>
    <recommendedName>
        <fullName evidence="3">RecBCD enzyme subunit RecD</fullName>
        <ecNumber evidence="3">5.6.2.3</ecNumber>
    </recommendedName>
    <alternativeName>
        <fullName evidence="3">DNA 5'-3' helicase subunit RecD</fullName>
    </alternativeName>
    <alternativeName>
        <fullName evidence="3">Exonuclease V subunit RecD</fullName>
        <shortName evidence="3">ExoV subunit RecD</shortName>
    </alternativeName>
    <alternativeName>
        <fullName evidence="3">Helicase/nuclease RecBCD subunit RecD</fullName>
    </alternativeName>
</protein>
<keyword evidence="3" id="KW-0238">DNA-binding</keyword>
<dbReference type="InterPro" id="IPR027417">
    <property type="entry name" value="P-loop_NTPase"/>
</dbReference>
<dbReference type="InterPro" id="IPR027785">
    <property type="entry name" value="UvrD-like_helicase_C"/>
</dbReference>
<dbReference type="PANTHER" id="PTHR43788:SF6">
    <property type="entry name" value="DNA HELICASE B"/>
    <property type="match status" value="1"/>
</dbReference>
<dbReference type="GO" id="GO:0017116">
    <property type="term" value="F:single-stranded DNA helicase activity"/>
    <property type="evidence" value="ECO:0007669"/>
    <property type="project" value="TreeGrafter"/>
</dbReference>
<evidence type="ECO:0000256" key="1">
    <source>
        <dbReference type="ARBA" id="ARBA00022741"/>
    </source>
</evidence>
<keyword evidence="3" id="KW-0269">Exonuclease</keyword>
<organism evidence="5 6">
    <name type="scientific">Candidatus Lambdaproteobacteria bacterium RIFOXYD2_FULL_50_16</name>
    <dbReference type="NCBI Taxonomy" id="1817772"/>
    <lineage>
        <taxon>Bacteria</taxon>
        <taxon>Pseudomonadati</taxon>
        <taxon>Pseudomonadota</taxon>
        <taxon>Candidatus Lambdaproteobacteria</taxon>
    </lineage>
</organism>
<comment type="similarity">
    <text evidence="3">Belongs to the RecD family.</text>
</comment>
<dbReference type="PANTHER" id="PTHR43788">
    <property type="entry name" value="DNA2/NAM7 HELICASE FAMILY MEMBER"/>
    <property type="match status" value="1"/>
</dbReference>
<keyword evidence="3" id="KW-0347">Helicase</keyword>
<dbReference type="EC" id="5.6.2.3" evidence="3"/>
<gene>
    <name evidence="3" type="primary">recD</name>
    <name evidence="5" type="ORF">A2527_13555</name>
</gene>
<dbReference type="HAMAP" id="MF_01487">
    <property type="entry name" value="RecD"/>
    <property type="match status" value="1"/>
</dbReference>
<dbReference type="NCBIfam" id="TIGR01447">
    <property type="entry name" value="recD"/>
    <property type="match status" value="1"/>
</dbReference>
<dbReference type="GO" id="GO:0009338">
    <property type="term" value="C:exodeoxyribonuclease V complex"/>
    <property type="evidence" value="ECO:0007669"/>
    <property type="project" value="InterPro"/>
</dbReference>
<dbReference type="CDD" id="cd17933">
    <property type="entry name" value="DEXSc_RecD-like"/>
    <property type="match status" value="1"/>
</dbReference>
<feature type="domain" description="UvrD-like helicase C-terminal" evidence="4">
    <location>
        <begin position="402"/>
        <end position="448"/>
    </location>
</feature>
<comment type="catalytic activity">
    <reaction evidence="3">
        <text>ATP + H2O = ADP + phosphate + H(+)</text>
        <dbReference type="Rhea" id="RHEA:13065"/>
        <dbReference type="ChEBI" id="CHEBI:15377"/>
        <dbReference type="ChEBI" id="CHEBI:15378"/>
        <dbReference type="ChEBI" id="CHEBI:30616"/>
        <dbReference type="ChEBI" id="CHEBI:43474"/>
        <dbReference type="ChEBI" id="CHEBI:456216"/>
        <dbReference type="EC" id="5.6.2.3"/>
    </reaction>
</comment>
<dbReference type="InterPro" id="IPR050534">
    <property type="entry name" value="Coronavir_polyprotein_1ab"/>
</dbReference>
<dbReference type="GO" id="GO:0000724">
    <property type="term" value="P:double-strand break repair via homologous recombination"/>
    <property type="evidence" value="ECO:0007669"/>
    <property type="project" value="UniProtKB-UniRule"/>
</dbReference>
<keyword evidence="3" id="KW-0378">Hydrolase</keyword>
<dbReference type="STRING" id="1817772.A2527_13555"/>
<dbReference type="GO" id="GO:0008854">
    <property type="term" value="F:exodeoxyribonuclease V activity"/>
    <property type="evidence" value="ECO:0007669"/>
    <property type="project" value="InterPro"/>
</dbReference>
<reference evidence="5 6" key="1">
    <citation type="journal article" date="2016" name="Nat. Commun.">
        <title>Thousands of microbial genomes shed light on interconnected biogeochemical processes in an aquifer system.</title>
        <authorList>
            <person name="Anantharaman K."/>
            <person name="Brown C.T."/>
            <person name="Hug L.A."/>
            <person name="Sharon I."/>
            <person name="Castelle C.J."/>
            <person name="Probst A.J."/>
            <person name="Thomas B.C."/>
            <person name="Singh A."/>
            <person name="Wilkins M.J."/>
            <person name="Karaoz U."/>
            <person name="Brodie E.L."/>
            <person name="Williams K.H."/>
            <person name="Hubbard S.S."/>
            <person name="Banfield J.F."/>
        </authorList>
    </citation>
    <scope>NUCLEOTIDE SEQUENCE [LARGE SCALE GENOMIC DNA]</scope>
</reference>
<sequence length="476" mass="51883">MASPEGRAPLILDGDWLFLQKYHAYQERLLKQLKIRCNFQEEPLDDLTKEAWAKLYGPEDEQGKAALKALGRRFFILTGGPGTGKTSTAVSLIALIQDRQIRNQKPTLETQLLAPTGKAARRLGEAVALGKSRLGLSEVLGIPETAQTLHRFLGVNPNQPGIYKHHPKNPAATQLVLLDEASMVDLPMFVHFLEALSPDCRVILMGDPDQLTAIESGAVLKDLTSFPAQLSVGEAPRLALHHLRLNKSYRFDDQKGIGKMATQIRSGIVESQTWSESGLQVISNLNDLKSLVISGFSPLIAAQTPAEALAALPEFACLCPLVEGPSGALAWNRQIANWVLGQPGLGHLCPIIIEQNSPSQGLSNGDLGVLWANGTDLEAWVLGPEGMPVCFSPALLPKHSQAFCISVHKSQGSEYGQVVTLMPESDHPLLTGELIYTALTRAKTRFTLYGDPVLWSNAAQRNETRFSLLNKRAYSL</sequence>
<dbReference type="Pfam" id="PF13538">
    <property type="entry name" value="UvrD_C_2"/>
    <property type="match status" value="1"/>
</dbReference>
<dbReference type="Proteomes" id="UP000178449">
    <property type="component" value="Unassembled WGS sequence"/>
</dbReference>
<dbReference type="GO" id="GO:0043139">
    <property type="term" value="F:5'-3' DNA helicase activity"/>
    <property type="evidence" value="ECO:0007669"/>
    <property type="project" value="UniProtKB-UniRule"/>
</dbReference>
<comment type="function">
    <text evidence="3">A helicase/nuclease that prepares dsDNA breaks (DSB) for recombinational DNA repair. Binds to DSBs and unwinds DNA via a highly rapid and processive ATP-dependent bidirectional helicase activity. Unwinds dsDNA until it encounters a Chi (crossover hotspot instigator) sequence from the 3' direction. Cuts ssDNA a few nucleotides 3' to the Chi site. The properties and activities of the enzyme are changed at Chi. The Chi-altered holoenzyme produces a long 3'-ssDNA overhang and facilitates RecA-binding to the ssDNA for homologous DNA recombination and repair. Holoenzyme degrades any linearized DNA that is unable to undergo homologous recombination. In the holoenzyme this subunit has ssDNA-dependent ATPase and 5'-3' helicase activity. When added to pre-assembled RecBC greatly stimulates nuclease activity and augments holoenzyme processivity. Negatively regulates the RecA-loading ability of RecBCD.</text>
</comment>
<comment type="caution">
    <text evidence="5">The sequence shown here is derived from an EMBL/GenBank/DDBJ whole genome shotgun (WGS) entry which is preliminary data.</text>
</comment>
<evidence type="ECO:0000313" key="6">
    <source>
        <dbReference type="Proteomes" id="UP000178449"/>
    </source>
</evidence>
<keyword evidence="2 3" id="KW-0067">ATP-binding</keyword>
<dbReference type="Pfam" id="PF13245">
    <property type="entry name" value="AAA_19"/>
    <property type="match status" value="1"/>
</dbReference>
<keyword evidence="3" id="KW-0234">DNA repair</keyword>
<dbReference type="Gene3D" id="3.40.50.300">
    <property type="entry name" value="P-loop containing nucleotide triphosphate hydrolases"/>
    <property type="match status" value="2"/>
</dbReference>
<keyword evidence="1 3" id="KW-0547">Nucleotide-binding</keyword>
<dbReference type="EMBL" id="MFNE01000052">
    <property type="protein sequence ID" value="OGG93269.1"/>
    <property type="molecule type" value="Genomic_DNA"/>
</dbReference>
<comment type="miscellaneous">
    <text evidence="3">In the RecBCD complex, RecB has a slow 3'-5' helicase, an exonuclease activity and loads RecA onto ssDNA, RecD has a fast 5'-3' helicase activity, while RecC stimulates the ATPase and processivity of the RecB helicase and contributes to recognition of the Chi site.</text>
</comment>
<dbReference type="GO" id="GO:0005524">
    <property type="term" value="F:ATP binding"/>
    <property type="evidence" value="ECO:0007669"/>
    <property type="project" value="UniProtKB-UniRule"/>
</dbReference>
<dbReference type="GO" id="GO:0003677">
    <property type="term" value="F:DNA binding"/>
    <property type="evidence" value="ECO:0007669"/>
    <property type="project" value="UniProtKB-UniRule"/>
</dbReference>
<keyword evidence="3" id="KW-0540">Nuclease</keyword>
<feature type="binding site" evidence="3">
    <location>
        <begin position="79"/>
        <end position="86"/>
    </location>
    <ligand>
        <name>ATP</name>
        <dbReference type="ChEBI" id="CHEBI:30616"/>
    </ligand>
</feature>
<evidence type="ECO:0000256" key="3">
    <source>
        <dbReference type="HAMAP-Rule" id="MF_01487"/>
    </source>
</evidence>
<evidence type="ECO:0000256" key="2">
    <source>
        <dbReference type="ARBA" id="ARBA00022840"/>
    </source>
</evidence>
<dbReference type="SUPFAM" id="SSF52540">
    <property type="entry name" value="P-loop containing nucleoside triphosphate hydrolases"/>
    <property type="match status" value="2"/>
</dbReference>
<dbReference type="InterPro" id="IPR006344">
    <property type="entry name" value="RecD"/>
</dbReference>
<evidence type="ECO:0000259" key="4">
    <source>
        <dbReference type="Pfam" id="PF13538"/>
    </source>
</evidence>
<proteinExistence type="inferred from homology"/>
<dbReference type="Gene3D" id="2.30.30.940">
    <property type="match status" value="1"/>
</dbReference>